<sequence length="437" mass="48165">MTVTATTATLKAEVTLRMMSRRLAAFRLPALILAYLTYIFFAFDIPGLAERARMDNARLLVADSYSYKTHVTRDNRSGEVSIAIEGERKGSYPPGTAPDWVRLGDETVIDLGGGHVVTYTADGMTYEVPGFGVIEAITSRSGGVVTNLGDAVPDWINASDNRVAITTEAGRVTITRNRTEVFRYSLGWELFFFTLDSPYHGEGLAAILFGPQIDPTRDNLQGAWQDFWGNQMWRHSEVAWAIFETILMAFLGTMGAALVALPLAFLAARNFTPFMIVRFAVRRVFDFVRGVDALIWTIVLARAFGPGPLTGALAILVTDSGSFGKMFSEALENVDRRQIEGVQSTGAPTLARYRFGVIPQITPILLSQVLYYLESNTRSATIIGAITGGGIGLMLTQAIITQKDWEEVSYYITLILIMVTLMDWLSGILRRRLIKGA</sequence>
<comment type="subcellular location">
    <subcellularLocation>
        <location evidence="1 6">Cell membrane</location>
        <topology evidence="1 6">Multi-pass membrane protein</topology>
    </subcellularLocation>
</comment>
<protein>
    <submittedName>
        <fullName evidence="8">Phosphonate transport system permease protein</fullName>
    </submittedName>
</protein>
<dbReference type="InterPro" id="IPR005769">
    <property type="entry name" value="PhnE/PtxC"/>
</dbReference>
<evidence type="ECO:0000256" key="2">
    <source>
        <dbReference type="ARBA" id="ARBA00022448"/>
    </source>
</evidence>
<feature type="domain" description="ABC transmembrane type-1" evidence="7">
    <location>
        <begin position="242"/>
        <end position="426"/>
    </location>
</feature>
<comment type="caution">
    <text evidence="8">The sequence shown here is derived from an EMBL/GenBank/DDBJ whole genome shotgun (WGS) entry which is preliminary data.</text>
</comment>
<evidence type="ECO:0000313" key="8">
    <source>
        <dbReference type="EMBL" id="TCM79281.1"/>
    </source>
</evidence>
<dbReference type="GO" id="GO:0015416">
    <property type="term" value="F:ABC-type phosphonate transporter activity"/>
    <property type="evidence" value="ECO:0007669"/>
    <property type="project" value="InterPro"/>
</dbReference>
<dbReference type="AlphaFoldDB" id="A0A4R1YNV2"/>
<feature type="transmembrane region" description="Helical" evidence="6">
    <location>
        <begin position="24"/>
        <end position="43"/>
    </location>
</feature>
<keyword evidence="3 6" id="KW-0812">Transmembrane</keyword>
<dbReference type="Gene3D" id="1.10.3720.10">
    <property type="entry name" value="MetI-like"/>
    <property type="match status" value="1"/>
</dbReference>
<keyword evidence="4 6" id="KW-1133">Transmembrane helix</keyword>
<organism evidence="8 9">
    <name type="scientific">Rhodovulum steppense</name>
    <dbReference type="NCBI Taxonomy" id="540251"/>
    <lineage>
        <taxon>Bacteria</taxon>
        <taxon>Pseudomonadati</taxon>
        <taxon>Pseudomonadota</taxon>
        <taxon>Alphaproteobacteria</taxon>
        <taxon>Rhodobacterales</taxon>
        <taxon>Paracoccaceae</taxon>
        <taxon>Rhodovulum</taxon>
    </lineage>
</organism>
<evidence type="ECO:0000259" key="7">
    <source>
        <dbReference type="PROSITE" id="PS50928"/>
    </source>
</evidence>
<evidence type="ECO:0000256" key="6">
    <source>
        <dbReference type="RuleBase" id="RU363032"/>
    </source>
</evidence>
<evidence type="ECO:0000256" key="1">
    <source>
        <dbReference type="ARBA" id="ARBA00004651"/>
    </source>
</evidence>
<reference evidence="8 9" key="1">
    <citation type="submission" date="2019-03" db="EMBL/GenBank/DDBJ databases">
        <title>Genomic Encyclopedia of Type Strains, Phase IV (KMG-IV): sequencing the most valuable type-strain genomes for metagenomic binning, comparative biology and taxonomic classification.</title>
        <authorList>
            <person name="Goeker M."/>
        </authorList>
    </citation>
    <scope>NUCLEOTIDE SEQUENCE [LARGE SCALE GENOMIC DNA]</scope>
    <source>
        <strain evidence="8 9">DSM 21153</strain>
    </source>
</reference>
<dbReference type="CDD" id="cd06261">
    <property type="entry name" value="TM_PBP2"/>
    <property type="match status" value="1"/>
</dbReference>
<dbReference type="OrthoDB" id="7820570at2"/>
<dbReference type="SUPFAM" id="SSF161098">
    <property type="entry name" value="MetI-like"/>
    <property type="match status" value="1"/>
</dbReference>
<evidence type="ECO:0000256" key="3">
    <source>
        <dbReference type="ARBA" id="ARBA00022692"/>
    </source>
</evidence>
<dbReference type="PANTHER" id="PTHR30043:SF9">
    <property type="entry name" value="PHOSPHONATES TRANSPORT SYSTEM PERMEASE PROTEIN"/>
    <property type="match status" value="1"/>
</dbReference>
<name>A0A4R1YNV2_9RHOB</name>
<keyword evidence="9" id="KW-1185">Reference proteome</keyword>
<evidence type="ECO:0000256" key="5">
    <source>
        <dbReference type="ARBA" id="ARBA00023136"/>
    </source>
</evidence>
<feature type="transmembrane region" description="Helical" evidence="6">
    <location>
        <begin position="380"/>
        <end position="402"/>
    </location>
</feature>
<evidence type="ECO:0000256" key="4">
    <source>
        <dbReference type="ARBA" id="ARBA00022989"/>
    </source>
</evidence>
<dbReference type="Pfam" id="PF00528">
    <property type="entry name" value="BPD_transp_1"/>
    <property type="match status" value="1"/>
</dbReference>
<dbReference type="PANTHER" id="PTHR30043">
    <property type="entry name" value="PHOSPHONATES TRANSPORT SYSTEM PERMEASE PROTEIN"/>
    <property type="match status" value="1"/>
</dbReference>
<dbReference type="GO" id="GO:0005886">
    <property type="term" value="C:plasma membrane"/>
    <property type="evidence" value="ECO:0007669"/>
    <property type="project" value="UniProtKB-SubCell"/>
</dbReference>
<dbReference type="NCBIfam" id="TIGR01097">
    <property type="entry name" value="PhnE"/>
    <property type="match status" value="1"/>
</dbReference>
<dbReference type="EMBL" id="SLVM01000023">
    <property type="protein sequence ID" value="TCM79281.1"/>
    <property type="molecule type" value="Genomic_DNA"/>
</dbReference>
<comment type="similarity">
    <text evidence="6">Belongs to the binding-protein-dependent transport system permease family.</text>
</comment>
<dbReference type="InterPro" id="IPR035906">
    <property type="entry name" value="MetI-like_sf"/>
</dbReference>
<feature type="transmembrane region" description="Helical" evidence="6">
    <location>
        <begin position="238"/>
        <end position="257"/>
    </location>
</feature>
<evidence type="ECO:0000313" key="9">
    <source>
        <dbReference type="Proteomes" id="UP000295277"/>
    </source>
</evidence>
<dbReference type="RefSeq" id="WP_132696164.1">
    <property type="nucleotide sequence ID" value="NZ_SLVM01000023.1"/>
</dbReference>
<keyword evidence="5 6" id="KW-0472">Membrane</keyword>
<dbReference type="Proteomes" id="UP000295277">
    <property type="component" value="Unassembled WGS sequence"/>
</dbReference>
<dbReference type="PROSITE" id="PS50928">
    <property type="entry name" value="ABC_TM1"/>
    <property type="match status" value="1"/>
</dbReference>
<keyword evidence="2 6" id="KW-0813">Transport</keyword>
<proteinExistence type="inferred from homology"/>
<gene>
    <name evidence="8" type="ORF">EV216_12334</name>
</gene>
<feature type="transmembrane region" description="Helical" evidence="6">
    <location>
        <begin position="408"/>
        <end position="429"/>
    </location>
</feature>
<dbReference type="InterPro" id="IPR000515">
    <property type="entry name" value="MetI-like"/>
</dbReference>
<accession>A0A4R1YNV2</accession>